<organism evidence="1 2">
    <name type="scientific">Holotrichia oblita</name>
    <name type="common">Chafer beetle</name>
    <dbReference type="NCBI Taxonomy" id="644536"/>
    <lineage>
        <taxon>Eukaryota</taxon>
        <taxon>Metazoa</taxon>
        <taxon>Ecdysozoa</taxon>
        <taxon>Arthropoda</taxon>
        <taxon>Hexapoda</taxon>
        <taxon>Insecta</taxon>
        <taxon>Pterygota</taxon>
        <taxon>Neoptera</taxon>
        <taxon>Endopterygota</taxon>
        <taxon>Coleoptera</taxon>
        <taxon>Polyphaga</taxon>
        <taxon>Scarabaeiformia</taxon>
        <taxon>Scarabaeidae</taxon>
        <taxon>Melolonthinae</taxon>
        <taxon>Holotrichia</taxon>
    </lineage>
</organism>
<name>A0ACB9SIX5_HOLOL</name>
<protein>
    <submittedName>
        <fullName evidence="1">Uncharacterized protein</fullName>
    </submittedName>
</protein>
<keyword evidence="2" id="KW-1185">Reference proteome</keyword>
<evidence type="ECO:0000313" key="2">
    <source>
        <dbReference type="Proteomes" id="UP001056778"/>
    </source>
</evidence>
<evidence type="ECO:0000313" key="1">
    <source>
        <dbReference type="EMBL" id="KAI4455052.1"/>
    </source>
</evidence>
<sequence length="570" mass="62510">MDDLDKQLAELQLINNTELPPNPTLQRPGTTGRKIAPVVPPKPKKPQPQIPHSCSVKQKEPSYTARLPTTTPSPTCQSYESATSHSKTPSSTSTLPLGASVSQSNLYGNTSHYANIQPDPSNVQYSNLPNLRTQQHSPITRNSPIPPPTSVTSLPLMSTNLVPKGYNRKPDQHVTYSNVQVGNSRNDGLIYSNLRRPPPPENTVYSNLPHTNNLYSNAGADDLPPPPPPLETTAIGDYGSCTMSNSFPPPPEELPPPPSPVSSSYSELRRATQPNQDYNSYGIGSQIGLILILQSSTYESIYEPINPRPPSQMSSRSNYSLYAPYVSGGSHMSGPSQSASRLGGAKEQEVDALTDLLVQGMENEPEGDCYGICVKCREKIVGENSGCTAMEQIYHTKCFTCHHCAINLEGKPFFALDGKPYCEEDYMNTLEKCCVCMKPILDRILRATGKPYHPQCFCCVICGKILDGIPFTVDATNQIHCIEDFHKKFAPRCCVCKLPIMPEPGQEQTVRVVALDRSFHVQCYKCEDCGVVLTSEGKGKGCYPLDDHVLCKSCNAERVKTLTSHMTTEL</sequence>
<gene>
    <name evidence="1" type="ORF">MML48_9g00009661</name>
</gene>
<reference evidence="1" key="1">
    <citation type="submission" date="2022-04" db="EMBL/GenBank/DDBJ databases">
        <title>Chromosome-scale genome assembly of Holotrichia oblita Faldermann.</title>
        <authorList>
            <person name="Rongchong L."/>
        </authorList>
    </citation>
    <scope>NUCLEOTIDE SEQUENCE</scope>
    <source>
        <strain evidence="1">81SQS9</strain>
    </source>
</reference>
<comment type="caution">
    <text evidence="1">The sequence shown here is derived from an EMBL/GenBank/DDBJ whole genome shotgun (WGS) entry which is preliminary data.</text>
</comment>
<dbReference type="EMBL" id="CM043023">
    <property type="protein sequence ID" value="KAI4455052.1"/>
    <property type="molecule type" value="Genomic_DNA"/>
</dbReference>
<dbReference type="Proteomes" id="UP001056778">
    <property type="component" value="Chromosome 9"/>
</dbReference>
<proteinExistence type="predicted"/>
<accession>A0ACB9SIX5</accession>